<organism evidence="1 2">
    <name type="scientific">Hominifimenecus microfluidus</name>
    <dbReference type="NCBI Taxonomy" id="2885348"/>
    <lineage>
        <taxon>Bacteria</taxon>
        <taxon>Bacillati</taxon>
        <taxon>Bacillota</taxon>
        <taxon>Clostridia</taxon>
        <taxon>Lachnospirales</taxon>
        <taxon>Lachnospiraceae</taxon>
        <taxon>Hominifimenecus</taxon>
    </lineage>
</organism>
<name>A0AAE3EAA5_9FIRM</name>
<evidence type="ECO:0000313" key="1">
    <source>
        <dbReference type="EMBL" id="MCC2231347.1"/>
    </source>
</evidence>
<evidence type="ECO:0000313" key="2">
    <source>
        <dbReference type="Proteomes" id="UP001198182"/>
    </source>
</evidence>
<dbReference type="AlphaFoldDB" id="A0AAE3EAA5"/>
<proteinExistence type="predicted"/>
<dbReference type="RefSeq" id="WP_308453866.1">
    <property type="nucleotide sequence ID" value="NZ_JAJEQR010000027.1"/>
</dbReference>
<accession>A0AAE3EAA5</accession>
<reference evidence="1" key="1">
    <citation type="submission" date="2021-10" db="EMBL/GenBank/DDBJ databases">
        <title>Anaerobic single-cell dispensing facilitates the cultivation of human gut bacteria.</title>
        <authorList>
            <person name="Afrizal A."/>
        </authorList>
    </citation>
    <scope>NUCLEOTIDE SEQUENCE</scope>
    <source>
        <strain evidence="1">CLA-AA-H215</strain>
    </source>
</reference>
<gene>
    <name evidence="1" type="ORF">LKD81_10120</name>
</gene>
<dbReference type="EMBL" id="JAJEQR010000027">
    <property type="protein sequence ID" value="MCC2231347.1"/>
    <property type="molecule type" value="Genomic_DNA"/>
</dbReference>
<protein>
    <submittedName>
        <fullName evidence="1">Uncharacterized protein</fullName>
    </submittedName>
</protein>
<dbReference type="Proteomes" id="UP001198182">
    <property type="component" value="Unassembled WGS sequence"/>
</dbReference>
<keyword evidence="2" id="KW-1185">Reference proteome</keyword>
<comment type="caution">
    <text evidence="1">The sequence shown here is derived from an EMBL/GenBank/DDBJ whole genome shotgun (WGS) entry which is preliminary data.</text>
</comment>
<sequence length="95" mass="11248">MASDKTKELYKLLLDKGYPKQFCAEIAYRNLNTDYTATRMLGYLYRMENPRIEDLVDEMLAILSDRDRIIEKKETERAQAVINDIYMNGFPDQEE</sequence>